<name>A0A0D7BJQ2_9AGAR</name>
<dbReference type="CDD" id="cd03426">
    <property type="entry name" value="NUDIX_CoAse_Nudt7"/>
    <property type="match status" value="1"/>
</dbReference>
<keyword evidence="4" id="KW-0378">Hydrolase</keyword>
<dbReference type="PROSITE" id="PS51462">
    <property type="entry name" value="NUDIX"/>
    <property type="match status" value="1"/>
</dbReference>
<dbReference type="AlphaFoldDB" id="A0A0D7BJQ2"/>
<organism evidence="8 9">
    <name type="scientific">Cylindrobasidium torrendii FP15055 ss-10</name>
    <dbReference type="NCBI Taxonomy" id="1314674"/>
    <lineage>
        <taxon>Eukaryota</taxon>
        <taxon>Fungi</taxon>
        <taxon>Dikarya</taxon>
        <taxon>Basidiomycota</taxon>
        <taxon>Agaricomycotina</taxon>
        <taxon>Agaricomycetes</taxon>
        <taxon>Agaricomycetidae</taxon>
        <taxon>Agaricales</taxon>
        <taxon>Marasmiineae</taxon>
        <taxon>Physalacriaceae</taxon>
        <taxon>Cylindrobasidium</taxon>
    </lineage>
</organism>
<evidence type="ECO:0000313" key="9">
    <source>
        <dbReference type="Proteomes" id="UP000054007"/>
    </source>
</evidence>
<gene>
    <name evidence="8" type="ORF">CYLTODRAFT_419441</name>
</gene>
<dbReference type="PANTHER" id="PTHR12992:SF24">
    <property type="entry name" value="PEROXISOMAL COENZYME A DIPHOSPHATASE NUDT7"/>
    <property type="match status" value="1"/>
</dbReference>
<dbReference type="OrthoDB" id="206213at2759"/>
<dbReference type="InterPro" id="IPR000086">
    <property type="entry name" value="NUDIX_hydrolase_dom"/>
</dbReference>
<feature type="domain" description="Nudix hydrolase" evidence="7">
    <location>
        <begin position="43"/>
        <end position="199"/>
    </location>
</feature>
<dbReference type="STRING" id="1314674.A0A0D7BJQ2"/>
<evidence type="ECO:0000256" key="5">
    <source>
        <dbReference type="ARBA" id="ARBA00022842"/>
    </source>
</evidence>
<dbReference type="Gene3D" id="3.90.79.10">
    <property type="entry name" value="Nucleoside Triphosphate Pyrophosphohydrolase"/>
    <property type="match status" value="1"/>
</dbReference>
<evidence type="ECO:0000256" key="6">
    <source>
        <dbReference type="ARBA" id="ARBA00023211"/>
    </source>
</evidence>
<proteinExistence type="predicted"/>
<dbReference type="Pfam" id="PF00293">
    <property type="entry name" value="NUDIX"/>
    <property type="match status" value="1"/>
</dbReference>
<dbReference type="SUPFAM" id="SSF55811">
    <property type="entry name" value="Nudix"/>
    <property type="match status" value="1"/>
</dbReference>
<keyword evidence="6" id="KW-0464">Manganese</keyword>
<dbReference type="GO" id="GO:0010945">
    <property type="term" value="F:coenzyme A diphosphatase activity"/>
    <property type="evidence" value="ECO:0007669"/>
    <property type="project" value="InterPro"/>
</dbReference>
<evidence type="ECO:0000256" key="2">
    <source>
        <dbReference type="ARBA" id="ARBA00001946"/>
    </source>
</evidence>
<evidence type="ECO:0000256" key="3">
    <source>
        <dbReference type="ARBA" id="ARBA00022723"/>
    </source>
</evidence>
<protein>
    <recommendedName>
        <fullName evidence="7">Nudix hydrolase domain-containing protein</fullName>
    </recommendedName>
</protein>
<accession>A0A0D7BJQ2</accession>
<comment type="cofactor">
    <cofactor evidence="1">
        <name>Mn(2+)</name>
        <dbReference type="ChEBI" id="CHEBI:29035"/>
    </cofactor>
</comment>
<dbReference type="Proteomes" id="UP000054007">
    <property type="component" value="Unassembled WGS sequence"/>
</dbReference>
<evidence type="ECO:0000313" key="8">
    <source>
        <dbReference type="EMBL" id="KIY70763.1"/>
    </source>
</evidence>
<sequence>MASTSVIQQSIVNVGKPLTRASLRRIANALKPVVPDSSRELGDKSAAVLLPLCNVRDVPGILLEVRAKTMRTHSGEVSFPGGRVDSTDESIVAAALRETHEELGIPPARVEILGELTEAETNMHKTMTVWPFVGFVHAPTSAITGDDEPLPSISVADIMPHISPDEVHNVFHLPLSALTSPARLRSSMFRGQRPYWAIDVSDLQDANVSADLAASTVGFPSYSRDIPDDSEIGIGMNDKLEVWGLTGWYVNLFMQRVHMCSVD</sequence>
<evidence type="ECO:0000256" key="1">
    <source>
        <dbReference type="ARBA" id="ARBA00001936"/>
    </source>
</evidence>
<keyword evidence="9" id="KW-1185">Reference proteome</keyword>
<comment type="cofactor">
    <cofactor evidence="2">
        <name>Mg(2+)</name>
        <dbReference type="ChEBI" id="CHEBI:18420"/>
    </cofactor>
</comment>
<evidence type="ECO:0000259" key="7">
    <source>
        <dbReference type="PROSITE" id="PS51462"/>
    </source>
</evidence>
<dbReference type="GO" id="GO:0015938">
    <property type="term" value="P:coenzyme A catabolic process"/>
    <property type="evidence" value="ECO:0007669"/>
    <property type="project" value="TreeGrafter"/>
</dbReference>
<evidence type="ECO:0000256" key="4">
    <source>
        <dbReference type="ARBA" id="ARBA00022801"/>
    </source>
</evidence>
<dbReference type="InterPro" id="IPR015797">
    <property type="entry name" value="NUDIX_hydrolase-like_dom_sf"/>
</dbReference>
<dbReference type="GO" id="GO:0046872">
    <property type="term" value="F:metal ion binding"/>
    <property type="evidence" value="ECO:0007669"/>
    <property type="project" value="UniProtKB-KW"/>
</dbReference>
<keyword evidence="3" id="KW-0479">Metal-binding</keyword>
<dbReference type="InterPro" id="IPR045121">
    <property type="entry name" value="CoAse"/>
</dbReference>
<dbReference type="EMBL" id="KN880463">
    <property type="protein sequence ID" value="KIY70763.1"/>
    <property type="molecule type" value="Genomic_DNA"/>
</dbReference>
<keyword evidence="5" id="KW-0460">Magnesium</keyword>
<dbReference type="PANTHER" id="PTHR12992">
    <property type="entry name" value="NUDIX HYDROLASE"/>
    <property type="match status" value="1"/>
</dbReference>
<reference evidence="8 9" key="1">
    <citation type="journal article" date="2015" name="Fungal Genet. Biol.">
        <title>Evolution of novel wood decay mechanisms in Agaricales revealed by the genome sequences of Fistulina hepatica and Cylindrobasidium torrendii.</title>
        <authorList>
            <person name="Floudas D."/>
            <person name="Held B.W."/>
            <person name="Riley R."/>
            <person name="Nagy L.G."/>
            <person name="Koehler G."/>
            <person name="Ransdell A.S."/>
            <person name="Younus H."/>
            <person name="Chow J."/>
            <person name="Chiniquy J."/>
            <person name="Lipzen A."/>
            <person name="Tritt A."/>
            <person name="Sun H."/>
            <person name="Haridas S."/>
            <person name="LaButti K."/>
            <person name="Ohm R.A."/>
            <person name="Kues U."/>
            <person name="Blanchette R.A."/>
            <person name="Grigoriev I.V."/>
            <person name="Minto R.E."/>
            <person name="Hibbett D.S."/>
        </authorList>
    </citation>
    <scope>NUCLEOTIDE SEQUENCE [LARGE SCALE GENOMIC DNA]</scope>
    <source>
        <strain evidence="8 9">FP15055 ss-10</strain>
    </source>
</reference>